<dbReference type="PATRIC" id="fig|220754.4.peg.1161"/>
<dbReference type="InterPro" id="IPR054527">
    <property type="entry name" value="BCE_2095-like_N"/>
</dbReference>
<keyword evidence="4" id="KW-1185">Reference proteome</keyword>
<accession>A0A0C2RG06</accession>
<dbReference type="Proteomes" id="UP000031972">
    <property type="component" value="Unassembled WGS sequence"/>
</dbReference>
<comment type="caution">
    <text evidence="3">The sequence shown here is derived from an EMBL/GenBank/DDBJ whole genome shotgun (WGS) entry which is preliminary data.</text>
</comment>
<dbReference type="SUPFAM" id="SSF53474">
    <property type="entry name" value="alpha/beta-Hydrolases"/>
    <property type="match status" value="1"/>
</dbReference>
<gene>
    <name evidence="3" type="ORF">KR50_11400</name>
</gene>
<dbReference type="RefSeq" id="WP_041055912.1">
    <property type="nucleotide sequence ID" value="NZ_JXRR01000010.1"/>
</dbReference>
<proteinExistence type="predicted"/>
<dbReference type="GO" id="GO:0016787">
    <property type="term" value="F:hydrolase activity"/>
    <property type="evidence" value="ECO:0007669"/>
    <property type="project" value="InterPro"/>
</dbReference>
<evidence type="ECO:0000259" key="2">
    <source>
        <dbReference type="Pfam" id="PF22316"/>
    </source>
</evidence>
<evidence type="ECO:0000313" key="3">
    <source>
        <dbReference type="EMBL" id="KIL49105.1"/>
    </source>
</evidence>
<dbReference type="Pfam" id="PF02230">
    <property type="entry name" value="Abhydrolase_2"/>
    <property type="match status" value="1"/>
</dbReference>
<evidence type="ECO:0000313" key="4">
    <source>
        <dbReference type="Proteomes" id="UP000031972"/>
    </source>
</evidence>
<sequence length="312" mass="36113">MVREKFTERQEEIFRYFKEGKIQELHRLLVKTEQDYPERMEKICLWRACAFASQLEYDAAISVLQEAIHNGIWWHPQLLKNDSDLKPLHEKKEFTEILAQCFKQFEEHKIKAESKLFIYGNKEANTSIYSLHWRGGNAEDFSSFWLDNKTERNYMFGFPQSSQVFGLHAYSWDDKQKAMLEIQPAYEEFQKTFAAENRIVGGASQGGALALELCLKEQLLKVDGFIAVIPVIKDDNFINSLISNEIIPPLRGCLITGDQDPFFKQTAELQKELEDINIPCKLIIKKGMGHSIGDDFTKDLTDAVDFILNVEE</sequence>
<feature type="domain" description="Phospholipase/carboxylesterase/thioesterase" evidence="1">
    <location>
        <begin position="187"/>
        <end position="302"/>
    </location>
</feature>
<dbReference type="OrthoDB" id="2832922at2"/>
<dbReference type="NCBIfam" id="NF047558">
    <property type="entry name" value="TPR_END_plus"/>
    <property type="match status" value="1"/>
</dbReference>
<dbReference type="Pfam" id="PF22316">
    <property type="entry name" value="ABhydrolase-like_N"/>
    <property type="match status" value="1"/>
</dbReference>
<protein>
    <submittedName>
        <fullName evidence="3">Uncharacterized protein</fullName>
    </submittedName>
</protein>
<dbReference type="InterPro" id="IPR003140">
    <property type="entry name" value="PLipase/COase/thioEstase"/>
</dbReference>
<organism evidence="3 4">
    <name type="scientific">Jeotgalibacillus campisalis</name>
    <dbReference type="NCBI Taxonomy" id="220754"/>
    <lineage>
        <taxon>Bacteria</taxon>
        <taxon>Bacillati</taxon>
        <taxon>Bacillota</taxon>
        <taxon>Bacilli</taxon>
        <taxon>Bacillales</taxon>
        <taxon>Caryophanaceae</taxon>
        <taxon>Jeotgalibacillus</taxon>
    </lineage>
</organism>
<reference evidence="3 4" key="1">
    <citation type="submission" date="2015-01" db="EMBL/GenBank/DDBJ databases">
        <title>Jeotgalibacillus campisalis genome sequencing.</title>
        <authorList>
            <person name="Goh K.M."/>
            <person name="Chan K.-G."/>
            <person name="Yaakop A.S."/>
            <person name="Ee R."/>
            <person name="Gan H.M."/>
            <person name="Chan C.S."/>
        </authorList>
    </citation>
    <scope>NUCLEOTIDE SEQUENCE [LARGE SCALE GENOMIC DNA]</scope>
    <source>
        <strain evidence="3 4">SF-57</strain>
    </source>
</reference>
<dbReference type="InterPro" id="IPR029058">
    <property type="entry name" value="AB_hydrolase_fold"/>
</dbReference>
<name>A0A0C2RG06_9BACL</name>
<dbReference type="AlphaFoldDB" id="A0A0C2RG06"/>
<dbReference type="Gene3D" id="3.40.50.1820">
    <property type="entry name" value="alpha/beta hydrolase"/>
    <property type="match status" value="1"/>
</dbReference>
<evidence type="ECO:0000259" key="1">
    <source>
        <dbReference type="Pfam" id="PF02230"/>
    </source>
</evidence>
<feature type="domain" description="BCE-2095-like N-terminal" evidence="2">
    <location>
        <begin position="13"/>
        <end position="107"/>
    </location>
</feature>
<dbReference type="EMBL" id="JXRR01000010">
    <property type="protein sequence ID" value="KIL49105.1"/>
    <property type="molecule type" value="Genomic_DNA"/>
</dbReference>